<evidence type="ECO:0000313" key="8">
    <source>
        <dbReference type="Proteomes" id="UP000533476"/>
    </source>
</evidence>
<dbReference type="InterPro" id="IPR029753">
    <property type="entry name" value="D-isomer_DH_CS"/>
</dbReference>
<dbReference type="InterPro" id="IPR006139">
    <property type="entry name" value="D-isomer_2_OHA_DH_cat_dom"/>
</dbReference>
<feature type="domain" description="D-isomer specific 2-hydroxyacid dehydrogenase NAD-binding" evidence="6">
    <location>
        <begin position="109"/>
        <end position="282"/>
    </location>
</feature>
<dbReference type="PROSITE" id="PS00671">
    <property type="entry name" value="D_2_HYDROXYACID_DH_3"/>
    <property type="match status" value="1"/>
</dbReference>
<evidence type="ECO:0000256" key="1">
    <source>
        <dbReference type="ARBA" id="ARBA00005854"/>
    </source>
</evidence>
<dbReference type="Pfam" id="PF00389">
    <property type="entry name" value="2-Hacid_dh"/>
    <property type="match status" value="1"/>
</dbReference>
<evidence type="ECO:0000259" key="6">
    <source>
        <dbReference type="Pfam" id="PF02826"/>
    </source>
</evidence>
<reference evidence="7 8" key="1">
    <citation type="submission" date="2020-04" db="EMBL/GenBank/DDBJ databases">
        <authorList>
            <person name="Zhang R."/>
            <person name="Schippers A."/>
        </authorList>
    </citation>
    <scope>NUCLEOTIDE SEQUENCE [LARGE SCALE GENOMIC DNA]</scope>
    <source>
        <strain evidence="7 8">DSM 109850</strain>
    </source>
</reference>
<name>A0A7Y0L5W3_9FIRM</name>
<dbReference type="InterPro" id="IPR006140">
    <property type="entry name" value="D-isomer_DH_NAD-bd"/>
</dbReference>
<dbReference type="PROSITE" id="PS00670">
    <property type="entry name" value="D_2_HYDROXYACID_DH_2"/>
    <property type="match status" value="1"/>
</dbReference>
<dbReference type="FunFam" id="3.40.50.720:FF:000203">
    <property type="entry name" value="D-3-phosphoglycerate dehydrogenase (SerA)"/>
    <property type="match status" value="1"/>
</dbReference>
<feature type="domain" description="D-isomer specific 2-hydroxyacid dehydrogenase catalytic" evidence="5">
    <location>
        <begin position="4"/>
        <end position="314"/>
    </location>
</feature>
<evidence type="ECO:0000259" key="5">
    <source>
        <dbReference type="Pfam" id="PF00389"/>
    </source>
</evidence>
<sequence>MSRIIVTRRIHADALEKLRALGELILWETDTPIDPNTLASWLQDADACLSMLTDRIGAQEFASAPRLKVVSNMAVGYDNIDLDAATRQGVVITNTPDVLTEATAELTWALMLALMRQLIPAREALLAGQWRHWKPDGFLGTELYGKTLGIVGWGRIGQAVARRAPAFGMRVVALNRQTTRTTESPGLPLEEFLAVADAVSIHVPLTPETRGLVNEQWFSLMKPGAFVINTARGPIIDEAALLAALNQGRIGGAALDVFHSEPADGSHPLASHPKVLATPHIGSATHETRRAMALRAVANIAAVLQGATPPDWVNRP</sequence>
<evidence type="ECO:0000313" key="7">
    <source>
        <dbReference type="EMBL" id="NMP23055.1"/>
    </source>
</evidence>
<keyword evidence="3" id="KW-0520">NAD</keyword>
<evidence type="ECO:0000256" key="3">
    <source>
        <dbReference type="ARBA" id="ARBA00023027"/>
    </source>
</evidence>
<dbReference type="CDD" id="cd05301">
    <property type="entry name" value="GDH"/>
    <property type="match status" value="1"/>
</dbReference>
<dbReference type="GO" id="GO:0016616">
    <property type="term" value="F:oxidoreductase activity, acting on the CH-OH group of donors, NAD or NADP as acceptor"/>
    <property type="evidence" value="ECO:0007669"/>
    <property type="project" value="InterPro"/>
</dbReference>
<dbReference type="InterPro" id="IPR036291">
    <property type="entry name" value="NAD(P)-bd_dom_sf"/>
</dbReference>
<dbReference type="GO" id="GO:0051287">
    <property type="term" value="F:NAD binding"/>
    <property type="evidence" value="ECO:0007669"/>
    <property type="project" value="InterPro"/>
</dbReference>
<dbReference type="PANTHER" id="PTHR42789">
    <property type="entry name" value="D-ISOMER SPECIFIC 2-HYDROXYACID DEHYDROGENASE FAMILY PROTEIN (AFU_ORTHOLOGUE AFUA_6G10090)"/>
    <property type="match status" value="1"/>
</dbReference>
<dbReference type="AlphaFoldDB" id="A0A7Y0L5W3"/>
<keyword evidence="8" id="KW-1185">Reference proteome</keyword>
<keyword evidence="2 4" id="KW-0560">Oxidoreductase</keyword>
<dbReference type="Gene3D" id="3.40.50.720">
    <property type="entry name" value="NAD(P)-binding Rossmann-like Domain"/>
    <property type="match status" value="2"/>
</dbReference>
<dbReference type="Pfam" id="PF02826">
    <property type="entry name" value="2-Hacid_dh_C"/>
    <property type="match status" value="1"/>
</dbReference>
<dbReference type="PANTHER" id="PTHR42789:SF1">
    <property type="entry name" value="D-ISOMER SPECIFIC 2-HYDROXYACID DEHYDROGENASE FAMILY PROTEIN (AFU_ORTHOLOGUE AFUA_6G10090)"/>
    <property type="match status" value="1"/>
</dbReference>
<evidence type="ECO:0000256" key="4">
    <source>
        <dbReference type="RuleBase" id="RU003719"/>
    </source>
</evidence>
<dbReference type="EMBL" id="JABBVZ010000038">
    <property type="protein sequence ID" value="NMP23055.1"/>
    <property type="molecule type" value="Genomic_DNA"/>
</dbReference>
<dbReference type="SUPFAM" id="SSF52283">
    <property type="entry name" value="Formate/glycerate dehydrogenase catalytic domain-like"/>
    <property type="match status" value="1"/>
</dbReference>
<dbReference type="InterPro" id="IPR050857">
    <property type="entry name" value="D-2-hydroxyacid_DH"/>
</dbReference>
<organism evidence="7 8">
    <name type="scientific">Sulfobacillus harzensis</name>
    <dbReference type="NCBI Taxonomy" id="2729629"/>
    <lineage>
        <taxon>Bacteria</taxon>
        <taxon>Bacillati</taxon>
        <taxon>Bacillota</taxon>
        <taxon>Clostridia</taxon>
        <taxon>Eubacteriales</taxon>
        <taxon>Clostridiales Family XVII. Incertae Sedis</taxon>
        <taxon>Sulfobacillus</taxon>
    </lineage>
</organism>
<gene>
    <name evidence="7" type="ORF">HIJ39_11950</name>
</gene>
<accession>A0A7Y0L5W3</accession>
<dbReference type="SUPFAM" id="SSF51735">
    <property type="entry name" value="NAD(P)-binding Rossmann-fold domains"/>
    <property type="match status" value="1"/>
</dbReference>
<protein>
    <submittedName>
        <fullName evidence="7">D-glycerate dehydrogenase</fullName>
    </submittedName>
</protein>
<evidence type="ECO:0000256" key="2">
    <source>
        <dbReference type="ARBA" id="ARBA00023002"/>
    </source>
</evidence>
<proteinExistence type="inferred from homology"/>
<dbReference type="RefSeq" id="WP_169099969.1">
    <property type="nucleotide sequence ID" value="NZ_JABBVZ010000038.1"/>
</dbReference>
<dbReference type="Proteomes" id="UP000533476">
    <property type="component" value="Unassembled WGS sequence"/>
</dbReference>
<comment type="caution">
    <text evidence="7">The sequence shown here is derived from an EMBL/GenBank/DDBJ whole genome shotgun (WGS) entry which is preliminary data.</text>
</comment>
<comment type="similarity">
    <text evidence="1 4">Belongs to the D-isomer specific 2-hydroxyacid dehydrogenase family.</text>
</comment>